<sequence length="287" mass="31250">MSIGSTPEDPYLPETDRSETAPPERYSHGHHESVLRTHSWRTVQNSAGYLLPHLAAGQRVLDVGCGPGTITVDLAPRVAPGEVVGIDSAADVIEQAQALAADSGLRNVRFSVGDVYALDFPDDSFDVVHAHQVMQHLARPVDAMREMRRVLKPGGILAVRDVIYGSTSWYPALPALDLWLASMRAVMLGNGAFPDAGRSLKAWARHAGFHSIECSATMWCFATDAERDWWGSSWAERALESSFAAQAIETGVATLSDLQEISEGWRYWAADADGWLGMPHGEIIATK</sequence>
<dbReference type="InterPro" id="IPR029063">
    <property type="entry name" value="SAM-dependent_MTases_sf"/>
</dbReference>
<dbReference type="STRING" id="412690.SAMN04489834_1970"/>
<keyword evidence="3" id="KW-0489">Methyltransferase</keyword>
<evidence type="ECO:0000313" key="4">
    <source>
        <dbReference type="Proteomes" id="UP000181956"/>
    </source>
</evidence>
<organism evidence="3 4">
    <name type="scientific">Microterricola viridarii</name>
    <dbReference type="NCBI Taxonomy" id="412690"/>
    <lineage>
        <taxon>Bacteria</taxon>
        <taxon>Bacillati</taxon>
        <taxon>Actinomycetota</taxon>
        <taxon>Actinomycetes</taxon>
        <taxon>Micrococcales</taxon>
        <taxon>Microbacteriaceae</taxon>
        <taxon>Microterricola</taxon>
    </lineage>
</organism>
<reference evidence="4" key="1">
    <citation type="submission" date="2016-10" db="EMBL/GenBank/DDBJ databases">
        <authorList>
            <person name="Varghese N."/>
            <person name="Submissions S."/>
        </authorList>
    </citation>
    <scope>NUCLEOTIDE SEQUENCE [LARGE SCALE GENOMIC DNA]</scope>
    <source>
        <strain evidence="4">DSM 21772</strain>
    </source>
</reference>
<dbReference type="EMBL" id="LT629742">
    <property type="protein sequence ID" value="SDS70114.1"/>
    <property type="molecule type" value="Genomic_DNA"/>
</dbReference>
<dbReference type="PANTHER" id="PTHR43591">
    <property type="entry name" value="METHYLTRANSFERASE"/>
    <property type="match status" value="1"/>
</dbReference>
<gene>
    <name evidence="3" type="ORF">SAMN04489834_1970</name>
</gene>
<accession>A0A1H1UCA5</accession>
<dbReference type="Pfam" id="PF13847">
    <property type="entry name" value="Methyltransf_31"/>
    <property type="match status" value="1"/>
</dbReference>
<dbReference type="Gene3D" id="3.40.50.150">
    <property type="entry name" value="Vaccinia Virus protein VP39"/>
    <property type="match status" value="1"/>
</dbReference>
<dbReference type="AlphaFoldDB" id="A0A1H1UCA5"/>
<keyword evidence="3" id="KW-0808">Transferase</keyword>
<dbReference type="CDD" id="cd02440">
    <property type="entry name" value="AdoMet_MTases"/>
    <property type="match status" value="1"/>
</dbReference>
<dbReference type="PANTHER" id="PTHR43591:SF24">
    <property type="entry name" value="2-METHOXY-6-POLYPRENYL-1,4-BENZOQUINOL METHYLASE, MITOCHONDRIAL"/>
    <property type="match status" value="1"/>
</dbReference>
<feature type="region of interest" description="Disordered" evidence="1">
    <location>
        <begin position="1"/>
        <end position="33"/>
    </location>
</feature>
<evidence type="ECO:0000256" key="1">
    <source>
        <dbReference type="SAM" id="MobiDB-lite"/>
    </source>
</evidence>
<name>A0A1H1UCA5_9MICO</name>
<dbReference type="GO" id="GO:0032259">
    <property type="term" value="P:methylation"/>
    <property type="evidence" value="ECO:0007669"/>
    <property type="project" value="UniProtKB-KW"/>
</dbReference>
<proteinExistence type="predicted"/>
<dbReference type="Proteomes" id="UP000181956">
    <property type="component" value="Chromosome I"/>
</dbReference>
<keyword evidence="4" id="KW-1185">Reference proteome</keyword>
<protein>
    <submittedName>
        <fullName evidence="3">Methyltransferase domain-containing protein</fullName>
    </submittedName>
</protein>
<dbReference type="SUPFAM" id="SSF53335">
    <property type="entry name" value="S-adenosyl-L-methionine-dependent methyltransferases"/>
    <property type="match status" value="1"/>
</dbReference>
<dbReference type="InterPro" id="IPR025714">
    <property type="entry name" value="Methyltranfer_dom"/>
</dbReference>
<dbReference type="GO" id="GO:0008168">
    <property type="term" value="F:methyltransferase activity"/>
    <property type="evidence" value="ECO:0007669"/>
    <property type="project" value="UniProtKB-KW"/>
</dbReference>
<evidence type="ECO:0000259" key="2">
    <source>
        <dbReference type="Pfam" id="PF13847"/>
    </source>
</evidence>
<feature type="domain" description="Methyltransferase" evidence="2">
    <location>
        <begin position="56"/>
        <end position="163"/>
    </location>
</feature>
<evidence type="ECO:0000313" key="3">
    <source>
        <dbReference type="EMBL" id="SDS70114.1"/>
    </source>
</evidence>
<dbReference type="OrthoDB" id="9795634at2"/>
<dbReference type="RefSeq" id="WP_083363877.1">
    <property type="nucleotide sequence ID" value="NZ_LT629742.1"/>
</dbReference>